<dbReference type="OrthoDB" id="1913370at2"/>
<sequence>MAKKKFGKFVALATVSGVIAAGISYFLKYKSFNNELDEDFHDFEGDDDEFDGELPHASETGRTYVTLGDKKEDTAEAVKDAAKDVMKKAAEVMYDAEDAVTDAVSVTTDDAVQKVQDTAEKAVEKAEDTAENAKDMSDMVKSAVTETAEAVKHAVESSMSTTIEDDEM</sequence>
<comment type="caution">
    <text evidence="1">The sequence shown here is derived from an EMBL/GenBank/DDBJ whole genome shotgun (WGS) entry which is preliminary data.</text>
</comment>
<evidence type="ECO:0000313" key="2">
    <source>
        <dbReference type="Proteomes" id="UP000005384"/>
    </source>
</evidence>
<protein>
    <submittedName>
        <fullName evidence="1">Uncharacterized protein</fullName>
    </submittedName>
</protein>
<gene>
    <name evidence="1" type="ORF">HMPREF9473_01564</name>
</gene>
<proteinExistence type="predicted"/>
<reference evidence="1 2" key="1">
    <citation type="submission" date="2011-08" db="EMBL/GenBank/DDBJ databases">
        <title>The Genome Sequence of Clostridium hathewayi WAL-18680.</title>
        <authorList>
            <consortium name="The Broad Institute Genome Sequencing Platform"/>
            <person name="Earl A."/>
            <person name="Ward D."/>
            <person name="Feldgarden M."/>
            <person name="Gevers D."/>
            <person name="Finegold S.M."/>
            <person name="Summanen P.H."/>
            <person name="Molitoris D.R."/>
            <person name="Song M."/>
            <person name="Daigneault M."/>
            <person name="Allen-Vercoe E."/>
            <person name="Young S.K."/>
            <person name="Zeng Q."/>
            <person name="Gargeya S."/>
            <person name="Fitzgerald M."/>
            <person name="Haas B."/>
            <person name="Abouelleil A."/>
            <person name="Alvarado L."/>
            <person name="Arachchi H.M."/>
            <person name="Berlin A."/>
            <person name="Brown A."/>
            <person name="Chapman S.B."/>
            <person name="Chen Z."/>
            <person name="Dunbar C."/>
            <person name="Freedman E."/>
            <person name="Gearin G."/>
            <person name="Gellesch M."/>
            <person name="Goldberg J."/>
            <person name="Griggs A."/>
            <person name="Gujja S."/>
            <person name="Heiman D."/>
            <person name="Howarth C."/>
            <person name="Larson L."/>
            <person name="Lui A."/>
            <person name="MacDonald P.J.P."/>
            <person name="Montmayeur A."/>
            <person name="Murphy C."/>
            <person name="Neiman D."/>
            <person name="Pearson M."/>
            <person name="Priest M."/>
            <person name="Roberts A."/>
            <person name="Saif S."/>
            <person name="Shea T."/>
            <person name="Shenoy N."/>
            <person name="Sisk P."/>
            <person name="Stolte C."/>
            <person name="Sykes S."/>
            <person name="Wortman J."/>
            <person name="Nusbaum C."/>
            <person name="Birren B."/>
        </authorList>
    </citation>
    <scope>NUCLEOTIDE SEQUENCE [LARGE SCALE GENOMIC DNA]</scope>
    <source>
        <strain evidence="1 2">WAL-18680</strain>
    </source>
</reference>
<evidence type="ECO:0000313" key="1">
    <source>
        <dbReference type="EMBL" id="EHI60433.1"/>
    </source>
</evidence>
<dbReference type="PATRIC" id="fig|742737.3.peg.1583"/>
<dbReference type="AlphaFoldDB" id="G5IDI7"/>
<accession>G5IDI7</accession>
<dbReference type="RefSeq" id="WP_006779550.1">
    <property type="nucleotide sequence ID" value="NZ_CP040506.1"/>
</dbReference>
<keyword evidence="2" id="KW-1185">Reference proteome</keyword>
<dbReference type="HOGENOM" id="CLU_1584237_0_0_9"/>
<dbReference type="Gene3D" id="1.20.120.20">
    <property type="entry name" value="Apolipoprotein"/>
    <property type="match status" value="1"/>
</dbReference>
<dbReference type="Proteomes" id="UP000005384">
    <property type="component" value="Unassembled WGS sequence"/>
</dbReference>
<organism evidence="1 2">
    <name type="scientific">Hungatella hathewayi WAL-18680</name>
    <dbReference type="NCBI Taxonomy" id="742737"/>
    <lineage>
        <taxon>Bacteria</taxon>
        <taxon>Bacillati</taxon>
        <taxon>Bacillota</taxon>
        <taxon>Clostridia</taxon>
        <taxon>Lachnospirales</taxon>
        <taxon>Lachnospiraceae</taxon>
        <taxon>Hungatella</taxon>
    </lineage>
</organism>
<name>G5IDI7_9FIRM</name>
<dbReference type="EMBL" id="ADLN01000020">
    <property type="protein sequence ID" value="EHI60433.1"/>
    <property type="molecule type" value="Genomic_DNA"/>
</dbReference>